<protein>
    <submittedName>
        <fullName evidence="1">Uncharacterized protein</fullName>
    </submittedName>
</protein>
<organism evidence="1 2">
    <name type="scientific">Paralvinella palmiformis</name>
    <dbReference type="NCBI Taxonomy" id="53620"/>
    <lineage>
        <taxon>Eukaryota</taxon>
        <taxon>Metazoa</taxon>
        <taxon>Spiralia</taxon>
        <taxon>Lophotrochozoa</taxon>
        <taxon>Annelida</taxon>
        <taxon>Polychaeta</taxon>
        <taxon>Sedentaria</taxon>
        <taxon>Canalipalpata</taxon>
        <taxon>Terebellida</taxon>
        <taxon>Terebelliformia</taxon>
        <taxon>Alvinellidae</taxon>
        <taxon>Paralvinella</taxon>
    </lineage>
</organism>
<sequence length="163" mass="19079">MNIRFFNTIIIKHAVCFSSVIDGICLDCNQVPVAICFRGWKLNVAPQPAWQNAGNYSVSNFQARMIRINRLISKQHQVSSEHYLHVSEYHDVNLSLYQFDTLNKNDTLPFSKFEFVCGWLFRECTTFFILIKAHMEPVITWRSRQYYVRAGAIGEEVRMQSYV</sequence>
<comment type="caution">
    <text evidence="1">The sequence shown here is derived from an EMBL/GenBank/DDBJ whole genome shotgun (WGS) entry which is preliminary data.</text>
</comment>
<accession>A0AAD9KCE8</accession>
<dbReference type="EMBL" id="JAODUP010000016">
    <property type="protein sequence ID" value="KAK2168557.1"/>
    <property type="molecule type" value="Genomic_DNA"/>
</dbReference>
<evidence type="ECO:0000313" key="1">
    <source>
        <dbReference type="EMBL" id="KAK2168557.1"/>
    </source>
</evidence>
<dbReference type="Proteomes" id="UP001208570">
    <property type="component" value="Unassembled WGS sequence"/>
</dbReference>
<gene>
    <name evidence="1" type="ORF">LSH36_16g13075</name>
</gene>
<evidence type="ECO:0000313" key="2">
    <source>
        <dbReference type="Proteomes" id="UP001208570"/>
    </source>
</evidence>
<keyword evidence="2" id="KW-1185">Reference proteome</keyword>
<reference evidence="1" key="1">
    <citation type="journal article" date="2023" name="Mol. Biol. Evol.">
        <title>Third-Generation Sequencing Reveals the Adaptive Role of the Epigenome in Three Deep-Sea Polychaetes.</title>
        <authorList>
            <person name="Perez M."/>
            <person name="Aroh O."/>
            <person name="Sun Y."/>
            <person name="Lan Y."/>
            <person name="Juniper S.K."/>
            <person name="Young C.R."/>
            <person name="Angers B."/>
            <person name="Qian P.Y."/>
        </authorList>
    </citation>
    <scope>NUCLEOTIDE SEQUENCE</scope>
    <source>
        <strain evidence="1">P08H-3</strain>
    </source>
</reference>
<dbReference type="AlphaFoldDB" id="A0AAD9KCE8"/>
<proteinExistence type="predicted"/>
<name>A0AAD9KCE8_9ANNE</name>